<dbReference type="PANTHER" id="PTHR38474:SF1">
    <property type="entry name" value="SLR0299 PROTEIN"/>
    <property type="match status" value="1"/>
</dbReference>
<dbReference type="Proteomes" id="UP000683246">
    <property type="component" value="Chromosome"/>
</dbReference>
<name>A0A8J8MM13_9FIRM</name>
<proteinExistence type="predicted"/>
<protein>
    <submittedName>
        <fullName evidence="2">Chloramphenicol acetyltransferase</fullName>
    </submittedName>
</protein>
<keyword evidence="3" id="KW-1185">Reference proteome</keyword>
<sequence>MKVVDMDKWKRKEHFNFFKAFDYPHFNLCANVDITAFLGYIKEKKYPFFLSSVYATYKVANHIKEFRYRIRGEQVIEHEYVDPAVTIMNDDGVFNFCTIPYEHTLSAFLQAGQQEIDKAKKNISIADEEERDDLIYMTSIPWVSFTNIMHPIHMNPVDSVPRIAWGKYFTDGDKVMLPLSIQAHHALMDGMHVGLYYEQIQAFFDHPEKYMK</sequence>
<dbReference type="PANTHER" id="PTHR38474">
    <property type="entry name" value="SLR0299 PROTEIN"/>
    <property type="match status" value="1"/>
</dbReference>
<dbReference type="SMART" id="SM01059">
    <property type="entry name" value="CAT"/>
    <property type="match status" value="1"/>
</dbReference>
<dbReference type="RefSeq" id="WP_212694924.1">
    <property type="nucleotide sequence ID" value="NZ_CP058649.1"/>
</dbReference>
<dbReference type="EMBL" id="CP058649">
    <property type="protein sequence ID" value="QUI24230.1"/>
    <property type="molecule type" value="Genomic_DNA"/>
</dbReference>
<accession>A0A8J8MM13</accession>
<gene>
    <name evidence="2" type="ORF">HZI73_18885</name>
</gene>
<evidence type="ECO:0000313" key="2">
    <source>
        <dbReference type="EMBL" id="QUI24230.1"/>
    </source>
</evidence>
<reference evidence="2" key="1">
    <citation type="submission" date="2020-07" db="EMBL/GenBank/DDBJ databases">
        <title>Vallitalea pronyensis genome.</title>
        <authorList>
            <person name="Postec A."/>
        </authorList>
    </citation>
    <scope>NUCLEOTIDE SEQUENCE</scope>
    <source>
        <strain evidence="2">FatNI3</strain>
    </source>
</reference>
<evidence type="ECO:0000256" key="1">
    <source>
        <dbReference type="PIRSR" id="PIRSR000440-1"/>
    </source>
</evidence>
<organism evidence="2 3">
    <name type="scientific">Vallitalea pronyensis</name>
    <dbReference type="NCBI Taxonomy" id="1348613"/>
    <lineage>
        <taxon>Bacteria</taxon>
        <taxon>Bacillati</taxon>
        <taxon>Bacillota</taxon>
        <taxon>Clostridia</taxon>
        <taxon>Lachnospirales</taxon>
        <taxon>Vallitaleaceae</taxon>
        <taxon>Vallitalea</taxon>
    </lineage>
</organism>
<dbReference type="Gene3D" id="3.30.559.10">
    <property type="entry name" value="Chloramphenicol acetyltransferase-like domain"/>
    <property type="match status" value="1"/>
</dbReference>
<dbReference type="KEGG" id="vpy:HZI73_18885"/>
<dbReference type="InterPro" id="IPR001707">
    <property type="entry name" value="Cmp_AcTrfase"/>
</dbReference>
<dbReference type="InterPro" id="IPR023213">
    <property type="entry name" value="CAT-like_dom_sf"/>
</dbReference>
<dbReference type="AlphaFoldDB" id="A0A8J8MM13"/>
<dbReference type="GO" id="GO:0008811">
    <property type="term" value="F:chloramphenicol O-acetyltransferase activity"/>
    <property type="evidence" value="ECO:0007669"/>
    <property type="project" value="InterPro"/>
</dbReference>
<dbReference type="SUPFAM" id="SSF52777">
    <property type="entry name" value="CoA-dependent acyltransferases"/>
    <property type="match status" value="1"/>
</dbReference>
<dbReference type="PIRSF" id="PIRSF000440">
    <property type="entry name" value="CAT"/>
    <property type="match status" value="1"/>
</dbReference>
<evidence type="ECO:0000313" key="3">
    <source>
        <dbReference type="Proteomes" id="UP000683246"/>
    </source>
</evidence>
<dbReference type="Pfam" id="PF00302">
    <property type="entry name" value="CAT"/>
    <property type="match status" value="1"/>
</dbReference>
<feature type="active site" description="Proton acceptor" evidence="1">
    <location>
        <position position="185"/>
    </location>
</feature>